<feature type="region of interest" description="Disordered" evidence="1">
    <location>
        <begin position="1"/>
        <end position="415"/>
    </location>
</feature>
<evidence type="ECO:0000313" key="4">
    <source>
        <dbReference type="Proteomes" id="UP000629371"/>
    </source>
</evidence>
<protein>
    <submittedName>
        <fullName evidence="3">Uncharacterized protein</fullName>
    </submittedName>
</protein>
<feature type="compositionally biased region" description="Pro residues" evidence="1">
    <location>
        <begin position="145"/>
        <end position="157"/>
    </location>
</feature>
<feature type="compositionally biased region" description="Low complexity" evidence="1">
    <location>
        <begin position="278"/>
        <end position="300"/>
    </location>
</feature>
<feature type="compositionally biased region" description="Low complexity" evidence="1">
    <location>
        <begin position="388"/>
        <end position="407"/>
    </location>
</feature>
<evidence type="ECO:0000256" key="2">
    <source>
        <dbReference type="SAM" id="Phobius"/>
    </source>
</evidence>
<comment type="caution">
    <text evidence="3">The sequence shown here is derived from an EMBL/GenBank/DDBJ whole genome shotgun (WGS) entry which is preliminary data.</text>
</comment>
<dbReference type="Proteomes" id="UP000629371">
    <property type="component" value="Unassembled WGS sequence"/>
</dbReference>
<keyword evidence="2" id="KW-0472">Membrane</keyword>
<feature type="region of interest" description="Disordered" evidence="1">
    <location>
        <begin position="578"/>
        <end position="607"/>
    </location>
</feature>
<accession>A0ABS1MVP6</accession>
<gene>
    <name evidence="3" type="ORF">JK360_21060</name>
</gene>
<keyword evidence="4" id="KW-1185">Reference proteome</keyword>
<feature type="compositionally biased region" description="Low complexity" evidence="1">
    <location>
        <begin position="329"/>
        <end position="338"/>
    </location>
</feature>
<feature type="compositionally biased region" description="Pro residues" evidence="1">
    <location>
        <begin position="164"/>
        <end position="179"/>
    </location>
</feature>
<feature type="compositionally biased region" description="Low complexity" evidence="1">
    <location>
        <begin position="17"/>
        <end position="37"/>
    </location>
</feature>
<feature type="transmembrane region" description="Helical" evidence="2">
    <location>
        <begin position="423"/>
        <end position="443"/>
    </location>
</feature>
<name>A0ABS1MVP6_9ACTN</name>
<evidence type="ECO:0000313" key="3">
    <source>
        <dbReference type="EMBL" id="MBL1091851.1"/>
    </source>
</evidence>
<feature type="region of interest" description="Disordered" evidence="1">
    <location>
        <begin position="446"/>
        <end position="478"/>
    </location>
</feature>
<feature type="compositionally biased region" description="Low complexity" evidence="1">
    <location>
        <begin position="352"/>
        <end position="364"/>
    </location>
</feature>
<proteinExistence type="predicted"/>
<evidence type="ECO:0000256" key="1">
    <source>
        <dbReference type="SAM" id="MobiDB-lite"/>
    </source>
</evidence>
<feature type="compositionally biased region" description="Low complexity" evidence="1">
    <location>
        <begin position="594"/>
        <end position="607"/>
    </location>
</feature>
<keyword evidence="2" id="KW-1133">Transmembrane helix</keyword>
<dbReference type="EMBL" id="JAERRI010000011">
    <property type="protein sequence ID" value="MBL1091851.1"/>
    <property type="molecule type" value="Genomic_DNA"/>
</dbReference>
<sequence length="627" mass="63191">MLPANGEPYIPDQQAAPSAGQPWGQPWGPGQQAAPAPQSAPAPQQPYGQAPAQGQNYGQEPGAGQNYGQLPGQDYGQGSGQSFGQGPGQNYGQAPSQGYGYPPAQDAGAPVPGAPAQGAQAPGAQAPQAALPPQQPGGQGFPPAQGQPPVPPMPPSMPQQAPAPQLPPQQAPGQSPAPQPYDQQPYGQQPYGQQPPQQAQPQTQPGQLPTSSGELVRATRQAGAPLPPASGDAEATTVIPPFDARSGGPGGAAPLPPEAASRPESPDESTTMLRAVKPGQGRPQGQDQGQGQPMPGAAMPGAGGGSDSEATQLIPPVGAGVPTPPPGAPFGVRPGAPGDRPTPAEFDGLFRDGPAAAPAGAPDATAQLPRFEDPGRPPYGGQGGQGYGQQFPSGGYDQQGPYDPQGGYDEDGGGRRRRLAPMAIVGIVIVALAGAGLGVGWALSGGSSDDPAKKQGSGGGSTKAAKESEAPKATADPAEAQAKGLDALLGDSNNSRSSVIGAVNNIKSCSNLGNAAKDLRAAAGQRNDLVKRLQQLPVDKIPDHDRLTAALTKAWQSSAAADNHYAAWAGQLGGKKGCHKGRARGTKQAVQGNAASSQATQAKKQAAQLWNPLAQKYGLTERRPEQL</sequence>
<feature type="compositionally biased region" description="Low complexity" evidence="1">
    <location>
        <begin position="180"/>
        <end position="209"/>
    </location>
</feature>
<feature type="compositionally biased region" description="Gly residues" evidence="1">
    <location>
        <begin position="75"/>
        <end position="89"/>
    </location>
</feature>
<keyword evidence="2" id="KW-0812">Transmembrane</keyword>
<reference evidence="3 4" key="1">
    <citation type="submission" date="2021-01" db="EMBL/GenBank/DDBJ databases">
        <title>WGS of actinomycetes isolated from Thailand.</title>
        <authorList>
            <person name="Thawai C."/>
        </authorList>
    </citation>
    <scope>NUCLEOTIDE SEQUENCE [LARGE SCALE GENOMIC DNA]</scope>
    <source>
        <strain evidence="3 4">CH9-7</strain>
    </source>
</reference>
<feature type="compositionally biased region" description="Low complexity" evidence="1">
    <location>
        <begin position="102"/>
        <end position="132"/>
    </location>
</feature>
<feature type="compositionally biased region" description="Low complexity" evidence="1">
    <location>
        <begin position="45"/>
        <end position="55"/>
    </location>
</feature>
<organism evidence="3 4">
    <name type="scientific">Streptomyces siderophoricus</name>
    <dbReference type="NCBI Taxonomy" id="2802281"/>
    <lineage>
        <taxon>Bacteria</taxon>
        <taxon>Bacillati</taxon>
        <taxon>Actinomycetota</taxon>
        <taxon>Actinomycetes</taxon>
        <taxon>Kitasatosporales</taxon>
        <taxon>Streptomycetaceae</taxon>
        <taxon>Streptomyces</taxon>
    </lineage>
</organism>
<feature type="compositionally biased region" description="Gly residues" evidence="1">
    <location>
        <begin position="378"/>
        <end position="387"/>
    </location>
</feature>